<dbReference type="InterPro" id="IPR028883">
    <property type="entry name" value="tRNA_aden_deaminase"/>
</dbReference>
<evidence type="ECO:0000256" key="5">
    <source>
        <dbReference type="ARBA" id="ARBA00022833"/>
    </source>
</evidence>
<evidence type="ECO:0000313" key="10">
    <source>
        <dbReference type="Proteomes" id="UP000217838"/>
    </source>
</evidence>
<dbReference type="FunFam" id="3.40.140.10:FF:000005">
    <property type="entry name" value="tRNA-specific adenosine deaminase"/>
    <property type="match status" value="1"/>
</dbReference>
<feature type="binding site" evidence="7">
    <location>
        <position position="83"/>
    </location>
    <ligand>
        <name>Zn(2+)</name>
        <dbReference type="ChEBI" id="CHEBI:29105"/>
        <note>catalytic</note>
    </ligand>
</feature>
<sequence>MKDDSSYMKLALKQAKIAYKKNEVPVGSVLVCDGIILAKSHNLVEVMKDATAHAEMLCIKKASQMLGSWRLLGTTLYTTLEPCSMCYGAIMLSRVKRVVFAAKDIRHGACGSWVDLSKEKHPTHVLEINSGLYEDEASSLMKEFFQKRRHEKENAHICIT</sequence>
<comment type="subunit">
    <text evidence="1 7">Homodimer.</text>
</comment>
<name>A0A2A4YHV8_UNCAE</name>
<dbReference type="InterPro" id="IPR016193">
    <property type="entry name" value="Cytidine_deaminase-like"/>
</dbReference>
<comment type="catalytic activity">
    <reaction evidence="6 7">
        <text>adenosine(34) in tRNA + H2O + H(+) = inosine(34) in tRNA + NH4(+)</text>
        <dbReference type="Rhea" id="RHEA:43168"/>
        <dbReference type="Rhea" id="RHEA-COMP:10373"/>
        <dbReference type="Rhea" id="RHEA-COMP:10374"/>
        <dbReference type="ChEBI" id="CHEBI:15377"/>
        <dbReference type="ChEBI" id="CHEBI:15378"/>
        <dbReference type="ChEBI" id="CHEBI:28938"/>
        <dbReference type="ChEBI" id="CHEBI:74411"/>
        <dbReference type="ChEBI" id="CHEBI:82852"/>
        <dbReference type="EC" id="3.5.4.33"/>
    </reaction>
</comment>
<evidence type="ECO:0000256" key="3">
    <source>
        <dbReference type="ARBA" id="ARBA00022723"/>
    </source>
</evidence>
<keyword evidence="4 7" id="KW-0378">Hydrolase</keyword>
<evidence type="ECO:0000313" key="9">
    <source>
        <dbReference type="EMBL" id="PCI94271.1"/>
    </source>
</evidence>
<comment type="cofactor">
    <cofactor evidence="7">
        <name>Zn(2+)</name>
        <dbReference type="ChEBI" id="CHEBI:29105"/>
    </cofactor>
    <text evidence="7">Binds 1 zinc ion per subunit.</text>
</comment>
<dbReference type="Proteomes" id="UP000217838">
    <property type="component" value="Unassembled WGS sequence"/>
</dbReference>
<reference evidence="10" key="1">
    <citation type="submission" date="2017-08" db="EMBL/GenBank/DDBJ databases">
        <title>A dynamic microbial community with high functional redundancy inhabits the cold, oxic subseafloor aquifer.</title>
        <authorList>
            <person name="Tully B.J."/>
            <person name="Wheat C.G."/>
            <person name="Glazer B.T."/>
            <person name="Huber J.A."/>
        </authorList>
    </citation>
    <scope>NUCLEOTIDE SEQUENCE [LARGE SCALE GENOMIC DNA]</scope>
</reference>
<proteinExistence type="inferred from homology"/>
<feature type="domain" description="CMP/dCMP-type deaminase" evidence="8">
    <location>
        <begin position="2"/>
        <end position="112"/>
    </location>
</feature>
<keyword evidence="3 7" id="KW-0479">Metal-binding</keyword>
<feature type="binding site" evidence="7">
    <location>
        <position position="53"/>
    </location>
    <ligand>
        <name>Zn(2+)</name>
        <dbReference type="ChEBI" id="CHEBI:29105"/>
        <note>catalytic</note>
    </ligand>
</feature>
<dbReference type="GO" id="GO:0008270">
    <property type="term" value="F:zinc ion binding"/>
    <property type="evidence" value="ECO:0007669"/>
    <property type="project" value="UniProtKB-UniRule"/>
</dbReference>
<dbReference type="SUPFAM" id="SSF53927">
    <property type="entry name" value="Cytidine deaminase-like"/>
    <property type="match status" value="1"/>
</dbReference>
<gene>
    <name evidence="7" type="primary">tadA</name>
    <name evidence="9" type="ORF">COB11_04100</name>
</gene>
<keyword evidence="5 7" id="KW-0862">Zinc</keyword>
<organism evidence="9 10">
    <name type="scientific">Aerophobetes bacterium</name>
    <dbReference type="NCBI Taxonomy" id="2030807"/>
    <lineage>
        <taxon>Bacteria</taxon>
        <taxon>Candidatus Aerophobota</taxon>
    </lineage>
</organism>
<evidence type="ECO:0000256" key="7">
    <source>
        <dbReference type="HAMAP-Rule" id="MF_00972"/>
    </source>
</evidence>
<evidence type="ECO:0000256" key="2">
    <source>
        <dbReference type="ARBA" id="ARBA00022694"/>
    </source>
</evidence>
<comment type="function">
    <text evidence="7">Catalyzes the deamination of adenosine to inosine at the wobble position 34 of tRNA(Arg2).</text>
</comment>
<accession>A0A2A4YHV8</accession>
<evidence type="ECO:0000256" key="1">
    <source>
        <dbReference type="ARBA" id="ARBA00011738"/>
    </source>
</evidence>
<comment type="similarity">
    <text evidence="7">Belongs to the cytidine and deoxycytidylate deaminase family.</text>
</comment>
<dbReference type="Gene3D" id="3.40.140.10">
    <property type="entry name" value="Cytidine Deaminase, domain 2"/>
    <property type="match status" value="1"/>
</dbReference>
<comment type="caution">
    <text evidence="9">The sequence shown here is derived from an EMBL/GenBank/DDBJ whole genome shotgun (WGS) entry which is preliminary data.</text>
</comment>
<dbReference type="PANTHER" id="PTHR11079">
    <property type="entry name" value="CYTOSINE DEAMINASE FAMILY MEMBER"/>
    <property type="match status" value="1"/>
</dbReference>
<evidence type="ECO:0000259" key="8">
    <source>
        <dbReference type="PROSITE" id="PS51747"/>
    </source>
</evidence>
<dbReference type="HAMAP" id="MF_00972">
    <property type="entry name" value="tRNA_aden_deaminase"/>
    <property type="match status" value="1"/>
</dbReference>
<feature type="binding site" evidence="7">
    <location>
        <position position="86"/>
    </location>
    <ligand>
        <name>Zn(2+)</name>
        <dbReference type="ChEBI" id="CHEBI:29105"/>
        <note>catalytic</note>
    </ligand>
</feature>
<protein>
    <recommendedName>
        <fullName evidence="7">tRNA-specific adenosine deaminase</fullName>
        <ecNumber evidence="7">3.5.4.33</ecNumber>
    </recommendedName>
</protein>
<keyword evidence="2 7" id="KW-0819">tRNA processing</keyword>
<dbReference type="GO" id="GO:0052717">
    <property type="term" value="F:tRNA-specific adenosine-34 deaminase activity"/>
    <property type="evidence" value="ECO:0007669"/>
    <property type="project" value="UniProtKB-UniRule"/>
</dbReference>
<dbReference type="EC" id="3.5.4.33" evidence="7"/>
<feature type="active site" description="Proton donor" evidence="7">
    <location>
        <position position="55"/>
    </location>
</feature>
<evidence type="ECO:0000256" key="6">
    <source>
        <dbReference type="ARBA" id="ARBA00048045"/>
    </source>
</evidence>
<dbReference type="GO" id="GO:0002100">
    <property type="term" value="P:tRNA wobble adenosine to inosine editing"/>
    <property type="evidence" value="ECO:0007669"/>
    <property type="project" value="UniProtKB-UniRule"/>
</dbReference>
<dbReference type="PANTHER" id="PTHR11079:SF179">
    <property type="entry name" value="TRNA(ADENINE(34)) DEAMINASE, CHLOROPLASTIC"/>
    <property type="match status" value="1"/>
</dbReference>
<dbReference type="InterPro" id="IPR002125">
    <property type="entry name" value="CMP_dCMP_dom"/>
</dbReference>
<dbReference type="CDD" id="cd01285">
    <property type="entry name" value="nucleoside_deaminase"/>
    <property type="match status" value="1"/>
</dbReference>
<evidence type="ECO:0000256" key="4">
    <source>
        <dbReference type="ARBA" id="ARBA00022801"/>
    </source>
</evidence>
<dbReference type="AlphaFoldDB" id="A0A2A4YHV8"/>
<dbReference type="EMBL" id="NVUU01000042">
    <property type="protein sequence ID" value="PCI94271.1"/>
    <property type="molecule type" value="Genomic_DNA"/>
</dbReference>
<dbReference type="PROSITE" id="PS51747">
    <property type="entry name" value="CYT_DCMP_DEAMINASES_2"/>
    <property type="match status" value="1"/>
</dbReference>
<dbReference type="Pfam" id="PF00383">
    <property type="entry name" value="dCMP_cyt_deam_1"/>
    <property type="match status" value="1"/>
</dbReference>